<sequence length="60" mass="6771">MEEMAVLEVMEVEVEMAGTRLQDITEVMVVKVETAVVRVMVGEEVMVDMDNPRSNITGWN</sequence>
<name>A0A2T8WQI6_SALET</name>
<comment type="caution">
    <text evidence="1">The sequence shown here is derived from an EMBL/GenBank/DDBJ whole genome shotgun (WGS) entry which is preliminary data.</text>
</comment>
<dbReference type="Proteomes" id="UP000245068">
    <property type="component" value="Unassembled WGS sequence"/>
</dbReference>
<reference evidence="3 4" key="1">
    <citation type="submission" date="2018-04" db="EMBL/GenBank/DDBJ databases">
        <title>Serotype diversity and antimicrobial resistance among Salmonella enterica isolated from patients at an equine referral hospital.</title>
        <authorList>
            <person name="Leon I.M."/>
            <person name="Lawhon S.D."/>
            <person name="Norman K.N."/>
            <person name="Threadgill D.S."/>
            <person name="Ohta N."/>
            <person name="Vinasco J."/>
            <person name="Scott H.M."/>
        </authorList>
    </citation>
    <scope>NUCLEOTIDE SEQUENCE [LARGE SCALE GENOMIC DNA]</scope>
    <source>
        <strain evidence="2 3">159</strain>
        <strain evidence="1 4">230</strain>
    </source>
</reference>
<proteinExistence type="predicted"/>
<dbReference type="EMBL" id="QDLV01000050">
    <property type="protein sequence ID" value="PVJ40693.1"/>
    <property type="molecule type" value="Genomic_DNA"/>
</dbReference>
<evidence type="ECO:0000313" key="2">
    <source>
        <dbReference type="EMBL" id="PVM62623.1"/>
    </source>
</evidence>
<evidence type="ECO:0000313" key="3">
    <source>
        <dbReference type="Proteomes" id="UP000245068"/>
    </source>
</evidence>
<protein>
    <submittedName>
        <fullName evidence="1">Uncharacterized protein</fullName>
    </submittedName>
</protein>
<dbReference type="AlphaFoldDB" id="A0A2T8WQI6"/>
<gene>
    <name evidence="2" type="ORF">C4784_27390</name>
    <name evidence="1" type="ORF">C4855_26390</name>
</gene>
<organism evidence="1 4">
    <name type="scientific">Salmonella enterica subsp. enterica serovar Gaminara</name>
    <dbReference type="NCBI Taxonomy" id="913070"/>
    <lineage>
        <taxon>Bacteria</taxon>
        <taxon>Pseudomonadati</taxon>
        <taxon>Pseudomonadota</taxon>
        <taxon>Gammaproteobacteria</taxon>
        <taxon>Enterobacterales</taxon>
        <taxon>Enterobacteriaceae</taxon>
        <taxon>Salmonella</taxon>
    </lineage>
</organism>
<dbReference type="Proteomes" id="UP000245551">
    <property type="component" value="Unassembled WGS sequence"/>
</dbReference>
<evidence type="ECO:0000313" key="1">
    <source>
        <dbReference type="EMBL" id="PVJ40693.1"/>
    </source>
</evidence>
<dbReference type="EMBL" id="QDOO01000064">
    <property type="protein sequence ID" value="PVM62623.1"/>
    <property type="molecule type" value="Genomic_DNA"/>
</dbReference>
<accession>A0A2T8WQI6</accession>
<evidence type="ECO:0000313" key="4">
    <source>
        <dbReference type="Proteomes" id="UP000245551"/>
    </source>
</evidence>